<evidence type="ECO:0000313" key="7">
    <source>
        <dbReference type="EMBL" id="OGG97295.1"/>
    </source>
</evidence>
<keyword evidence="3 5" id="KW-0874">Quinone</keyword>
<keyword evidence="2 3" id="KW-0813">Transport</keyword>
<dbReference type="PANTHER" id="PTHR10884">
    <property type="entry name" value="NADH DEHYDROGENASE UBIQUINONE IRON-SULFUR PROTEIN 3"/>
    <property type="match status" value="1"/>
</dbReference>
<dbReference type="GO" id="GO:0005886">
    <property type="term" value="C:plasma membrane"/>
    <property type="evidence" value="ECO:0007669"/>
    <property type="project" value="UniProtKB-SubCell"/>
</dbReference>
<dbReference type="HAMAP" id="MF_01357">
    <property type="entry name" value="NDH1_NuoC"/>
    <property type="match status" value="1"/>
</dbReference>
<dbReference type="PROSITE" id="PS00542">
    <property type="entry name" value="COMPLEX1_30K"/>
    <property type="match status" value="1"/>
</dbReference>
<comment type="similarity">
    <text evidence="1 3 4">Belongs to the complex I 30 kDa subunit family.</text>
</comment>
<evidence type="ECO:0000256" key="5">
    <source>
        <dbReference type="RuleBase" id="RU003582"/>
    </source>
</evidence>
<dbReference type="NCBIfam" id="TIGR01961">
    <property type="entry name" value="NuoC_fam"/>
    <property type="match status" value="1"/>
</dbReference>
<dbReference type="GO" id="GO:0048038">
    <property type="term" value="F:quinone binding"/>
    <property type="evidence" value="ECO:0007669"/>
    <property type="project" value="UniProtKB-KW"/>
</dbReference>
<evidence type="ECO:0000256" key="4">
    <source>
        <dbReference type="RuleBase" id="RU003456"/>
    </source>
</evidence>
<feature type="domain" description="NADH:ubiquinone oxidoreductase 30kDa subunit" evidence="6">
    <location>
        <begin position="26"/>
        <end position="149"/>
    </location>
</feature>
<dbReference type="EC" id="7.1.1.-" evidence="3"/>
<dbReference type="AlphaFoldDB" id="A0A1F6GGQ0"/>
<dbReference type="SUPFAM" id="SSF143243">
    <property type="entry name" value="Nqo5-like"/>
    <property type="match status" value="1"/>
</dbReference>
<dbReference type="Gene3D" id="3.30.460.80">
    <property type="entry name" value="NADH:ubiquinone oxidoreductase, 30kDa subunit"/>
    <property type="match status" value="1"/>
</dbReference>
<evidence type="ECO:0000313" key="8">
    <source>
        <dbReference type="Proteomes" id="UP000178449"/>
    </source>
</evidence>
<dbReference type="Proteomes" id="UP000178449">
    <property type="component" value="Unassembled WGS sequence"/>
</dbReference>
<dbReference type="InterPro" id="IPR037232">
    <property type="entry name" value="NADH_quin_OxRdtase_su_C/D-like"/>
</dbReference>
<comment type="function">
    <text evidence="3">NDH-1 shuttles electrons from NADH, via FMN and iron-sulfur (Fe-S) centers, to quinones in the respiratory chain. The immediate electron acceptor for the enzyme in this species is believed to be ubiquinone. Couples the redox reaction to proton translocation (for every two electrons transferred, four hydrogen ions are translocated across the cytoplasmic membrane), and thus conserves the redox energy in a proton gradient.</text>
</comment>
<dbReference type="STRING" id="1817772.A2527_10550"/>
<keyword evidence="3 4" id="KW-1278">Translocase</keyword>
<keyword evidence="3" id="KW-1003">Cell membrane</keyword>
<reference evidence="7 8" key="1">
    <citation type="journal article" date="2016" name="Nat. Commun.">
        <title>Thousands of microbial genomes shed light on interconnected biogeochemical processes in an aquifer system.</title>
        <authorList>
            <person name="Anantharaman K."/>
            <person name="Brown C.T."/>
            <person name="Hug L.A."/>
            <person name="Sharon I."/>
            <person name="Castelle C.J."/>
            <person name="Probst A.J."/>
            <person name="Thomas B.C."/>
            <person name="Singh A."/>
            <person name="Wilkins M.J."/>
            <person name="Karaoz U."/>
            <person name="Brodie E.L."/>
            <person name="Williams K.H."/>
            <person name="Hubbard S.S."/>
            <person name="Banfield J.F."/>
        </authorList>
    </citation>
    <scope>NUCLEOTIDE SEQUENCE [LARGE SCALE GENOMIC DNA]</scope>
</reference>
<dbReference type="EMBL" id="MFNE01000001">
    <property type="protein sequence ID" value="OGG97295.1"/>
    <property type="molecule type" value="Genomic_DNA"/>
</dbReference>
<protein>
    <recommendedName>
        <fullName evidence="3">NADH-quinone oxidoreductase subunit C</fullName>
        <ecNumber evidence="3">7.1.1.-</ecNumber>
    </recommendedName>
    <alternativeName>
        <fullName evidence="3">NADH dehydrogenase I subunit C</fullName>
    </alternativeName>
    <alternativeName>
        <fullName evidence="3">NDH-1 subunit C</fullName>
    </alternativeName>
</protein>
<evidence type="ECO:0000256" key="2">
    <source>
        <dbReference type="ARBA" id="ARBA00022448"/>
    </source>
</evidence>
<comment type="catalytic activity">
    <reaction evidence="3 5">
        <text>a quinone + NADH + 5 H(+)(in) = a quinol + NAD(+) + 4 H(+)(out)</text>
        <dbReference type="Rhea" id="RHEA:57888"/>
        <dbReference type="ChEBI" id="CHEBI:15378"/>
        <dbReference type="ChEBI" id="CHEBI:24646"/>
        <dbReference type="ChEBI" id="CHEBI:57540"/>
        <dbReference type="ChEBI" id="CHEBI:57945"/>
        <dbReference type="ChEBI" id="CHEBI:132124"/>
    </reaction>
</comment>
<comment type="subcellular location">
    <subcellularLocation>
        <location evidence="3">Cell membrane</location>
        <topology evidence="3">Peripheral membrane protein</topology>
        <orientation evidence="3">Cytoplasmic side</orientation>
    </subcellularLocation>
</comment>
<dbReference type="PANTHER" id="PTHR10884:SF14">
    <property type="entry name" value="NADH DEHYDROGENASE [UBIQUINONE] IRON-SULFUR PROTEIN 3, MITOCHONDRIAL"/>
    <property type="match status" value="1"/>
</dbReference>
<keyword evidence="3" id="KW-0830">Ubiquinone</keyword>
<accession>A0A1F6GGQ0</accession>
<evidence type="ECO:0000256" key="3">
    <source>
        <dbReference type="HAMAP-Rule" id="MF_01357"/>
    </source>
</evidence>
<gene>
    <name evidence="3" type="primary">nuoC</name>
    <name evidence="7" type="ORF">A2527_10550</name>
</gene>
<comment type="caution">
    <text evidence="7">The sequence shown here is derived from an EMBL/GenBank/DDBJ whole genome shotgun (WGS) entry which is preliminary data.</text>
</comment>
<proteinExistence type="inferred from homology"/>
<dbReference type="InterPro" id="IPR020396">
    <property type="entry name" value="NADH_UbQ_OxRdtase_CS"/>
</dbReference>
<dbReference type="GO" id="GO:0050136">
    <property type="term" value="F:NADH dehydrogenase (quinone) (non-electrogenic) activity"/>
    <property type="evidence" value="ECO:0007669"/>
    <property type="project" value="UniProtKB-UniRule"/>
</dbReference>
<evidence type="ECO:0000259" key="6">
    <source>
        <dbReference type="Pfam" id="PF00329"/>
    </source>
</evidence>
<evidence type="ECO:0000256" key="1">
    <source>
        <dbReference type="ARBA" id="ARBA00007569"/>
    </source>
</evidence>
<organism evidence="7 8">
    <name type="scientific">Candidatus Lambdaproteobacteria bacterium RIFOXYD2_FULL_50_16</name>
    <dbReference type="NCBI Taxonomy" id="1817772"/>
    <lineage>
        <taxon>Bacteria</taxon>
        <taxon>Pseudomonadati</taxon>
        <taxon>Pseudomonadota</taxon>
        <taxon>Candidatus Lambdaproteobacteria</taxon>
    </lineage>
</organism>
<name>A0A1F6GGQ0_9PROT</name>
<keyword evidence="3" id="KW-0472">Membrane</keyword>
<dbReference type="InterPro" id="IPR010218">
    <property type="entry name" value="NADH_DH_suC"/>
</dbReference>
<keyword evidence="3 4" id="KW-0520">NAD</keyword>
<comment type="subunit">
    <text evidence="3">NDH-1 is composed of 14 different subunits. Subunits NuoB, C, D, E, F, and G constitute the peripheral sector of the complex.</text>
</comment>
<dbReference type="InterPro" id="IPR001268">
    <property type="entry name" value="NADH_UbQ_OxRdtase_30kDa_su"/>
</dbReference>
<dbReference type="GO" id="GO:0008137">
    <property type="term" value="F:NADH dehydrogenase (ubiquinone) activity"/>
    <property type="evidence" value="ECO:0007669"/>
    <property type="project" value="InterPro"/>
</dbReference>
<sequence length="168" mass="19060">MLERLKAQAPALRLELQSGAGDLAIKAEPHDLAELMKLCKSDPELKFECLASQTASHYPKTETTGEHFKLYYHLLSHSLKHQLVVVIEALGSAPEVDSVVSVWNAANWLERETWDLLGVSFKGHPDLRRIMNPEDWEGHPLRKDYVIPTQYQDIDNKPSEIAESFKLS</sequence>
<dbReference type="Pfam" id="PF00329">
    <property type="entry name" value="Complex1_30kDa"/>
    <property type="match status" value="1"/>
</dbReference>